<dbReference type="InterPro" id="IPR036390">
    <property type="entry name" value="WH_DNA-bd_sf"/>
</dbReference>
<dbReference type="KEGG" id="fax:FUAX_47290"/>
<dbReference type="PROSITE" id="PS01117">
    <property type="entry name" value="HTH_MARR_1"/>
    <property type="match status" value="1"/>
</dbReference>
<dbReference type="RefSeq" id="WP_338395651.1">
    <property type="nucleotide sequence ID" value="NZ_AP025318.1"/>
</dbReference>
<dbReference type="InterPro" id="IPR023187">
    <property type="entry name" value="Tscrpt_reg_MarR-type_CS"/>
</dbReference>
<dbReference type="InterPro" id="IPR036388">
    <property type="entry name" value="WH-like_DNA-bd_sf"/>
</dbReference>
<feature type="domain" description="HTH marR-type" evidence="4">
    <location>
        <begin position="1"/>
        <end position="149"/>
    </location>
</feature>
<keyword evidence="5" id="KW-0614">Plasmid</keyword>
<name>A0AAU9CWM6_9BACT</name>
<evidence type="ECO:0000259" key="4">
    <source>
        <dbReference type="PROSITE" id="PS50995"/>
    </source>
</evidence>
<keyword evidence="6" id="KW-1185">Reference proteome</keyword>
<gene>
    <name evidence="5" type="ORF">FUAX_47290</name>
</gene>
<evidence type="ECO:0000256" key="1">
    <source>
        <dbReference type="ARBA" id="ARBA00023015"/>
    </source>
</evidence>
<sequence>MGNIGEEIKQKSFQSQRKKASLNLLYTASWYERGLKQVWSQFGISHQQFNVLRILKGAKKPVTLMYITERMLDRNSNASRLIDKLLDKEYVTREICPDNRRKMDISITPTGIDLLDRIEEPLKEVVDKHFNLSEEESRILSDLLDKLRG</sequence>
<dbReference type="Pfam" id="PF01047">
    <property type="entry name" value="MarR"/>
    <property type="match status" value="1"/>
</dbReference>
<keyword evidence="2" id="KW-0238">DNA-binding</keyword>
<keyword evidence="1" id="KW-0805">Transcription regulation</keyword>
<dbReference type="EMBL" id="AP025318">
    <property type="protein sequence ID" value="BDD12297.1"/>
    <property type="molecule type" value="Genomic_DNA"/>
</dbReference>
<geneLocation type="plasmid" evidence="5 6">
    <name>pFA4</name>
</geneLocation>
<reference evidence="5 6" key="1">
    <citation type="submission" date="2021-12" db="EMBL/GenBank/DDBJ databases">
        <title>Genome sequencing of bacteria with rrn-lacking chromosome and rrn-plasmid.</title>
        <authorList>
            <person name="Anda M."/>
            <person name="Iwasaki W."/>
        </authorList>
    </citation>
    <scope>NUCLEOTIDE SEQUENCE [LARGE SCALE GENOMIC DNA]</scope>
    <source>
        <strain evidence="5 6">DSM 100852</strain>
        <plasmid evidence="5 6">pFA4</plasmid>
    </source>
</reference>
<dbReference type="PANTHER" id="PTHR33164:SF43">
    <property type="entry name" value="HTH-TYPE TRANSCRIPTIONAL REPRESSOR YETL"/>
    <property type="match status" value="1"/>
</dbReference>
<evidence type="ECO:0000256" key="2">
    <source>
        <dbReference type="ARBA" id="ARBA00023125"/>
    </source>
</evidence>
<evidence type="ECO:0000313" key="6">
    <source>
        <dbReference type="Proteomes" id="UP001348817"/>
    </source>
</evidence>
<organism evidence="5 6">
    <name type="scientific">Fulvitalea axinellae</name>
    <dbReference type="NCBI Taxonomy" id="1182444"/>
    <lineage>
        <taxon>Bacteria</taxon>
        <taxon>Pseudomonadati</taxon>
        <taxon>Bacteroidota</taxon>
        <taxon>Cytophagia</taxon>
        <taxon>Cytophagales</taxon>
        <taxon>Persicobacteraceae</taxon>
        <taxon>Fulvitalea</taxon>
    </lineage>
</organism>
<keyword evidence="3" id="KW-0804">Transcription</keyword>
<dbReference type="AlphaFoldDB" id="A0AAU9CWM6"/>
<proteinExistence type="predicted"/>
<dbReference type="PROSITE" id="PS50995">
    <property type="entry name" value="HTH_MARR_2"/>
    <property type="match status" value="1"/>
</dbReference>
<dbReference type="Gene3D" id="1.10.10.10">
    <property type="entry name" value="Winged helix-like DNA-binding domain superfamily/Winged helix DNA-binding domain"/>
    <property type="match status" value="1"/>
</dbReference>
<dbReference type="PANTHER" id="PTHR33164">
    <property type="entry name" value="TRANSCRIPTIONAL REGULATOR, MARR FAMILY"/>
    <property type="match status" value="1"/>
</dbReference>
<evidence type="ECO:0000313" key="5">
    <source>
        <dbReference type="EMBL" id="BDD12297.1"/>
    </source>
</evidence>
<dbReference type="GO" id="GO:0003677">
    <property type="term" value="F:DNA binding"/>
    <property type="evidence" value="ECO:0007669"/>
    <property type="project" value="UniProtKB-KW"/>
</dbReference>
<dbReference type="InterPro" id="IPR039422">
    <property type="entry name" value="MarR/SlyA-like"/>
</dbReference>
<dbReference type="Proteomes" id="UP001348817">
    <property type="component" value="Plasmid pFA4"/>
</dbReference>
<evidence type="ECO:0000256" key="3">
    <source>
        <dbReference type="ARBA" id="ARBA00023163"/>
    </source>
</evidence>
<accession>A0AAU9CWM6</accession>
<protein>
    <submittedName>
        <fullName evidence="5">MarR family transcriptional regulator</fullName>
    </submittedName>
</protein>
<dbReference type="InterPro" id="IPR000835">
    <property type="entry name" value="HTH_MarR-typ"/>
</dbReference>
<dbReference type="SMART" id="SM00347">
    <property type="entry name" value="HTH_MARR"/>
    <property type="match status" value="1"/>
</dbReference>
<dbReference type="GO" id="GO:0006950">
    <property type="term" value="P:response to stress"/>
    <property type="evidence" value="ECO:0007669"/>
    <property type="project" value="TreeGrafter"/>
</dbReference>
<dbReference type="SUPFAM" id="SSF46785">
    <property type="entry name" value="Winged helix' DNA-binding domain"/>
    <property type="match status" value="1"/>
</dbReference>
<dbReference type="PRINTS" id="PR00598">
    <property type="entry name" value="HTHMARR"/>
</dbReference>
<dbReference type="GO" id="GO:0003700">
    <property type="term" value="F:DNA-binding transcription factor activity"/>
    <property type="evidence" value="ECO:0007669"/>
    <property type="project" value="InterPro"/>
</dbReference>